<dbReference type="STRING" id="71717.A0A4Y7SMZ3"/>
<keyword evidence="1" id="KW-0479">Metal-binding</keyword>
<dbReference type="PROSITE" id="PS50089">
    <property type="entry name" value="ZF_RING_2"/>
    <property type="match status" value="1"/>
</dbReference>
<feature type="compositionally biased region" description="Basic and acidic residues" evidence="2">
    <location>
        <begin position="168"/>
        <end position="185"/>
    </location>
</feature>
<keyword evidence="1" id="KW-0863">Zinc-finger</keyword>
<evidence type="ECO:0000256" key="2">
    <source>
        <dbReference type="SAM" id="MobiDB-lite"/>
    </source>
</evidence>
<sequence length="217" mass="24615">MIPGCGICYQELHPIDHPACYLPCGHIFCLQCGGRLVSKYPCPFKCTLNSRTRTVRQRDVRSLAISVVPIEGVDEERAVLGAIVAADAKHRATDASACQLAEQNRVQDQRYQVQLSQLSRLGTYVIDSSEKLKGTLLTTRRAYETLRKHDCLRRQLEQLMNLRLASPQRDRSKGSTSKTPEREGRASPASSRCPLWLLMKMVDAGNREDRWLKYRLE</sequence>
<dbReference type="Gene3D" id="3.30.40.10">
    <property type="entry name" value="Zinc/RING finger domain, C3HC4 (zinc finger)"/>
    <property type="match status" value="1"/>
</dbReference>
<organism evidence="4 5">
    <name type="scientific">Coprinellus micaceus</name>
    <name type="common">Glistening ink-cap mushroom</name>
    <name type="synonym">Coprinus micaceus</name>
    <dbReference type="NCBI Taxonomy" id="71717"/>
    <lineage>
        <taxon>Eukaryota</taxon>
        <taxon>Fungi</taxon>
        <taxon>Dikarya</taxon>
        <taxon>Basidiomycota</taxon>
        <taxon>Agaricomycotina</taxon>
        <taxon>Agaricomycetes</taxon>
        <taxon>Agaricomycetidae</taxon>
        <taxon>Agaricales</taxon>
        <taxon>Agaricineae</taxon>
        <taxon>Psathyrellaceae</taxon>
        <taxon>Coprinellus</taxon>
    </lineage>
</organism>
<proteinExistence type="predicted"/>
<keyword evidence="1" id="KW-0862">Zinc</keyword>
<evidence type="ECO:0000256" key="1">
    <source>
        <dbReference type="PROSITE-ProRule" id="PRU00175"/>
    </source>
</evidence>
<dbReference type="Proteomes" id="UP000298030">
    <property type="component" value="Unassembled WGS sequence"/>
</dbReference>
<accession>A0A4Y7SMZ3</accession>
<keyword evidence="5" id="KW-1185">Reference proteome</keyword>
<dbReference type="SUPFAM" id="SSF57850">
    <property type="entry name" value="RING/U-box"/>
    <property type="match status" value="1"/>
</dbReference>
<dbReference type="EMBL" id="QPFP01000088">
    <property type="protein sequence ID" value="TEB22629.1"/>
    <property type="molecule type" value="Genomic_DNA"/>
</dbReference>
<evidence type="ECO:0000313" key="5">
    <source>
        <dbReference type="Proteomes" id="UP000298030"/>
    </source>
</evidence>
<evidence type="ECO:0000259" key="3">
    <source>
        <dbReference type="PROSITE" id="PS50089"/>
    </source>
</evidence>
<feature type="region of interest" description="Disordered" evidence="2">
    <location>
        <begin position="163"/>
        <end position="190"/>
    </location>
</feature>
<dbReference type="GO" id="GO:0008270">
    <property type="term" value="F:zinc ion binding"/>
    <property type="evidence" value="ECO:0007669"/>
    <property type="project" value="UniProtKB-KW"/>
</dbReference>
<feature type="domain" description="RING-type" evidence="3">
    <location>
        <begin position="5"/>
        <end position="43"/>
    </location>
</feature>
<dbReference type="InterPro" id="IPR013083">
    <property type="entry name" value="Znf_RING/FYVE/PHD"/>
</dbReference>
<comment type="caution">
    <text evidence="4">The sequence shown here is derived from an EMBL/GenBank/DDBJ whole genome shotgun (WGS) entry which is preliminary data.</text>
</comment>
<protein>
    <recommendedName>
        <fullName evidence="3">RING-type domain-containing protein</fullName>
    </recommendedName>
</protein>
<name>A0A4Y7SMZ3_COPMI</name>
<evidence type="ECO:0000313" key="4">
    <source>
        <dbReference type="EMBL" id="TEB22629.1"/>
    </source>
</evidence>
<reference evidence="4 5" key="1">
    <citation type="journal article" date="2019" name="Nat. Ecol. Evol.">
        <title>Megaphylogeny resolves global patterns of mushroom evolution.</title>
        <authorList>
            <person name="Varga T."/>
            <person name="Krizsan K."/>
            <person name="Foldi C."/>
            <person name="Dima B."/>
            <person name="Sanchez-Garcia M."/>
            <person name="Sanchez-Ramirez S."/>
            <person name="Szollosi G.J."/>
            <person name="Szarkandi J.G."/>
            <person name="Papp V."/>
            <person name="Albert L."/>
            <person name="Andreopoulos W."/>
            <person name="Angelini C."/>
            <person name="Antonin V."/>
            <person name="Barry K.W."/>
            <person name="Bougher N.L."/>
            <person name="Buchanan P."/>
            <person name="Buyck B."/>
            <person name="Bense V."/>
            <person name="Catcheside P."/>
            <person name="Chovatia M."/>
            <person name="Cooper J."/>
            <person name="Damon W."/>
            <person name="Desjardin D."/>
            <person name="Finy P."/>
            <person name="Geml J."/>
            <person name="Haridas S."/>
            <person name="Hughes K."/>
            <person name="Justo A."/>
            <person name="Karasinski D."/>
            <person name="Kautmanova I."/>
            <person name="Kiss B."/>
            <person name="Kocsube S."/>
            <person name="Kotiranta H."/>
            <person name="LaButti K.M."/>
            <person name="Lechner B.E."/>
            <person name="Liimatainen K."/>
            <person name="Lipzen A."/>
            <person name="Lukacs Z."/>
            <person name="Mihaltcheva S."/>
            <person name="Morgado L.N."/>
            <person name="Niskanen T."/>
            <person name="Noordeloos M.E."/>
            <person name="Ohm R.A."/>
            <person name="Ortiz-Santana B."/>
            <person name="Ovrebo C."/>
            <person name="Racz N."/>
            <person name="Riley R."/>
            <person name="Savchenko A."/>
            <person name="Shiryaev A."/>
            <person name="Soop K."/>
            <person name="Spirin V."/>
            <person name="Szebenyi C."/>
            <person name="Tomsovsky M."/>
            <person name="Tulloss R.E."/>
            <person name="Uehling J."/>
            <person name="Grigoriev I.V."/>
            <person name="Vagvolgyi C."/>
            <person name="Papp T."/>
            <person name="Martin F.M."/>
            <person name="Miettinen O."/>
            <person name="Hibbett D.S."/>
            <person name="Nagy L.G."/>
        </authorList>
    </citation>
    <scope>NUCLEOTIDE SEQUENCE [LARGE SCALE GENOMIC DNA]</scope>
    <source>
        <strain evidence="4 5">FP101781</strain>
    </source>
</reference>
<dbReference type="InterPro" id="IPR001841">
    <property type="entry name" value="Znf_RING"/>
</dbReference>
<dbReference type="AlphaFoldDB" id="A0A4Y7SMZ3"/>
<gene>
    <name evidence="4" type="ORF">FA13DRAFT_1715939</name>
</gene>